<dbReference type="Proteomes" id="UP000710432">
    <property type="component" value="Unassembled WGS sequence"/>
</dbReference>
<dbReference type="FunFam" id="3.40.50.300:FF:000433">
    <property type="entry name" value="Estrogen sulfotransferase"/>
    <property type="match status" value="1"/>
</dbReference>
<protein>
    <recommendedName>
        <fullName evidence="5">Sulfotransferase</fullName>
        <ecNumber evidence="5">2.8.2.-</ecNumber>
    </recommendedName>
</protein>
<dbReference type="InterPro" id="IPR001909">
    <property type="entry name" value="KRAB"/>
</dbReference>
<proteinExistence type="inferred from homology"/>
<evidence type="ECO:0000313" key="8">
    <source>
        <dbReference type="Proteomes" id="UP000710432"/>
    </source>
</evidence>
<dbReference type="CDD" id="cd07765">
    <property type="entry name" value="KRAB_A-box"/>
    <property type="match status" value="2"/>
</dbReference>
<reference evidence="7" key="1">
    <citation type="submission" date="2020-03" db="EMBL/GenBank/DDBJ databases">
        <title>Studies in the Genomics of Life Span.</title>
        <authorList>
            <person name="Glass D."/>
        </authorList>
    </citation>
    <scope>NUCLEOTIDE SEQUENCE</scope>
    <source>
        <strain evidence="7">LTLLF</strain>
        <tissue evidence="7">Muscle</tissue>
    </source>
</reference>
<evidence type="ECO:0000259" key="6">
    <source>
        <dbReference type="PROSITE" id="PS50805"/>
    </source>
</evidence>
<dbReference type="GO" id="GO:0006355">
    <property type="term" value="P:regulation of DNA-templated transcription"/>
    <property type="evidence" value="ECO:0007669"/>
    <property type="project" value="InterPro"/>
</dbReference>
<comment type="subcellular location">
    <subcellularLocation>
        <location evidence="1">Cytoplasm</location>
    </subcellularLocation>
</comment>
<keyword evidence="4 5" id="KW-0808">Transferase</keyword>
<comment type="similarity">
    <text evidence="2 5">Belongs to the sulfotransferase 1 family.</text>
</comment>
<evidence type="ECO:0000256" key="4">
    <source>
        <dbReference type="ARBA" id="ARBA00022679"/>
    </source>
</evidence>
<evidence type="ECO:0000256" key="2">
    <source>
        <dbReference type="ARBA" id="ARBA00005771"/>
    </source>
</evidence>
<dbReference type="SUPFAM" id="SSF52540">
    <property type="entry name" value="P-loop containing nucleoside triphosphate hydrolases"/>
    <property type="match status" value="1"/>
</dbReference>
<dbReference type="EMBL" id="JAATJU010019050">
    <property type="protein sequence ID" value="KAH0516887.1"/>
    <property type="molecule type" value="Genomic_DNA"/>
</dbReference>
<dbReference type="GO" id="GO:0005737">
    <property type="term" value="C:cytoplasm"/>
    <property type="evidence" value="ECO:0007669"/>
    <property type="project" value="UniProtKB-SubCell"/>
</dbReference>
<dbReference type="Gene3D" id="6.10.140.140">
    <property type="match status" value="2"/>
</dbReference>
<dbReference type="Pfam" id="PF01352">
    <property type="entry name" value="KRAB"/>
    <property type="match status" value="2"/>
</dbReference>
<dbReference type="AlphaFoldDB" id="A0A8J6GUS7"/>
<evidence type="ECO:0000256" key="1">
    <source>
        <dbReference type="ARBA" id="ARBA00004496"/>
    </source>
</evidence>
<dbReference type="SUPFAM" id="SSF109640">
    <property type="entry name" value="KRAB domain (Kruppel-associated box)"/>
    <property type="match status" value="2"/>
</dbReference>
<dbReference type="PANTHER" id="PTHR11783">
    <property type="entry name" value="SULFOTRANSFERASE SULT"/>
    <property type="match status" value="1"/>
</dbReference>
<dbReference type="InterPro" id="IPR000863">
    <property type="entry name" value="Sulfotransferase_dom"/>
</dbReference>
<dbReference type="InterPro" id="IPR036051">
    <property type="entry name" value="KRAB_dom_sf"/>
</dbReference>
<dbReference type="GO" id="GO:0008146">
    <property type="term" value="F:sulfotransferase activity"/>
    <property type="evidence" value="ECO:0007669"/>
    <property type="project" value="InterPro"/>
</dbReference>
<dbReference type="SMART" id="SM00349">
    <property type="entry name" value="KRAB"/>
    <property type="match status" value="2"/>
</dbReference>
<dbReference type="PROSITE" id="PS50805">
    <property type="entry name" value="KRAB"/>
    <property type="match status" value="2"/>
</dbReference>
<sequence>MYGIYKNAVTYDDVHVNFTPEEWDMLDPSQKNLYKDVMLETFMNLTTIVTYDDVHVNFTPEEWALLDPSQKNLYNDVMLETFRNLTAIVVCPTIYQHLQSNSHLCVEAAGQLYLSRGLLSKGIEYEIMIFVMDKSLRRLRPENLSSPRSKMSSEEMKNLHLEERHLEPETKEVNGILMSKMISDNWDKIWNFQAKPDDLLIATYAKAGTTWTQEIVDMIQNDGDVQKCQRANTFDRHPFLEWTLPPPLNSGLDLANKMPSPRTLKTHLPVQMLPPSFWKENSKIIYVARNAKDCLVSYYHFSRMNKMLPDPGTWEEYVETFKAGKVLWGSWYDHVKGWWDVKDQHRILYLFFEDMKEDPKREIEKIVKFLEKDISEEVLNKIIYHTSFDVMKENPMANYTTLPASIMDHSISPFMRKGMPGDWKNYFTVAQSEAFDEDYKTKMAGSTITFRTEI</sequence>
<accession>A0A8J6GUS7</accession>
<feature type="domain" description="KRAB" evidence="6">
    <location>
        <begin position="49"/>
        <end position="125"/>
    </location>
</feature>
<comment type="caution">
    <text evidence="7">The sequence shown here is derived from an EMBL/GenBank/DDBJ whole genome shotgun (WGS) entry which is preliminary data.</text>
</comment>
<keyword evidence="3" id="KW-0963">Cytoplasm</keyword>
<dbReference type="Pfam" id="PF00685">
    <property type="entry name" value="Sulfotransfer_1"/>
    <property type="match status" value="1"/>
</dbReference>
<feature type="domain" description="KRAB" evidence="6">
    <location>
        <begin position="9"/>
        <end position="56"/>
    </location>
</feature>
<organism evidence="7 8">
    <name type="scientific">Microtus ochrogaster</name>
    <name type="common">Prairie vole</name>
    <dbReference type="NCBI Taxonomy" id="79684"/>
    <lineage>
        <taxon>Eukaryota</taxon>
        <taxon>Metazoa</taxon>
        <taxon>Chordata</taxon>
        <taxon>Craniata</taxon>
        <taxon>Vertebrata</taxon>
        <taxon>Euteleostomi</taxon>
        <taxon>Mammalia</taxon>
        <taxon>Eutheria</taxon>
        <taxon>Euarchontoglires</taxon>
        <taxon>Glires</taxon>
        <taxon>Rodentia</taxon>
        <taxon>Myomorpha</taxon>
        <taxon>Muroidea</taxon>
        <taxon>Cricetidae</taxon>
        <taxon>Arvicolinae</taxon>
        <taxon>Microtus</taxon>
    </lineage>
</organism>
<dbReference type="Gene3D" id="3.40.50.300">
    <property type="entry name" value="P-loop containing nucleotide triphosphate hydrolases"/>
    <property type="match status" value="1"/>
</dbReference>
<evidence type="ECO:0000256" key="5">
    <source>
        <dbReference type="RuleBase" id="RU361155"/>
    </source>
</evidence>
<gene>
    <name evidence="7" type="ORF">LTLLF_124150</name>
</gene>
<dbReference type="InterPro" id="IPR027417">
    <property type="entry name" value="P-loop_NTPase"/>
</dbReference>
<evidence type="ECO:0000256" key="3">
    <source>
        <dbReference type="ARBA" id="ARBA00022490"/>
    </source>
</evidence>
<evidence type="ECO:0000313" key="7">
    <source>
        <dbReference type="EMBL" id="KAH0516887.1"/>
    </source>
</evidence>
<dbReference type="EC" id="2.8.2.-" evidence="5"/>
<name>A0A8J6GUS7_MICOH</name>